<dbReference type="Gene3D" id="3.40.50.620">
    <property type="entry name" value="HUPs"/>
    <property type="match status" value="1"/>
</dbReference>
<dbReference type="GO" id="GO:0005524">
    <property type="term" value="F:ATP binding"/>
    <property type="evidence" value="ECO:0007669"/>
    <property type="project" value="UniProtKB-KW"/>
</dbReference>
<proteinExistence type="inferred from homology"/>
<dbReference type="SUPFAM" id="SSF52374">
    <property type="entry name" value="Nucleotidylyl transferase"/>
    <property type="match status" value="1"/>
</dbReference>
<keyword evidence="3" id="KW-0547">Nucleotide-binding</keyword>
<dbReference type="InterPro" id="IPR014729">
    <property type="entry name" value="Rossmann-like_a/b/a_fold"/>
</dbReference>
<accession>A0A0F9WVY9</accession>
<feature type="domain" description="Glutamyl/glutaminyl-tRNA synthetase class Ib catalytic" evidence="8">
    <location>
        <begin position="12"/>
        <end position="278"/>
    </location>
</feature>
<keyword evidence="1" id="KW-0436">Ligase</keyword>
<evidence type="ECO:0000256" key="1">
    <source>
        <dbReference type="ARBA" id="ARBA00022598"/>
    </source>
</evidence>
<protein>
    <recommendedName>
        <fullName evidence="8">Glutamyl/glutaminyl-tRNA synthetase class Ib catalytic domain-containing protein</fullName>
    </recommendedName>
</protein>
<dbReference type="EMBL" id="LAZR01000190">
    <property type="protein sequence ID" value="KKN83128.1"/>
    <property type="molecule type" value="Genomic_DNA"/>
</dbReference>
<dbReference type="Pfam" id="PF00749">
    <property type="entry name" value="tRNA-synt_1c"/>
    <property type="match status" value="1"/>
</dbReference>
<keyword evidence="6" id="KW-0030">Aminoacyl-tRNA synthetase</keyword>
<comment type="caution">
    <text evidence="9">The sequence shown here is derived from an EMBL/GenBank/DDBJ whole genome shotgun (WGS) entry which is preliminary data.</text>
</comment>
<dbReference type="NCBIfam" id="NF004314">
    <property type="entry name" value="PRK05710.1-3"/>
    <property type="match status" value="1"/>
</dbReference>
<gene>
    <name evidence="9" type="ORF">LCGC14_0302420</name>
</gene>
<dbReference type="PANTHER" id="PTHR43311">
    <property type="entry name" value="GLUTAMATE--TRNA LIGASE"/>
    <property type="match status" value="1"/>
</dbReference>
<evidence type="ECO:0000256" key="6">
    <source>
        <dbReference type="ARBA" id="ARBA00023146"/>
    </source>
</evidence>
<keyword evidence="2" id="KW-0479">Metal-binding</keyword>
<dbReference type="PROSITE" id="PS00178">
    <property type="entry name" value="AA_TRNA_LIGASE_I"/>
    <property type="match status" value="1"/>
</dbReference>
<sequence>MAPATPPMRPTTTRLAPSPTGALHLGNARTFLINYLMARREGWRVLMRVEDLDGPRVKAHATEEMLTDLAWLGLCWDEPIIYQSQRADDYRRSLEHLIDIGAAYPCTCSRKDIETAASAPHAEDATGAYPGTCRGRYESAEQAAAESGRPVAWRVRVTAEPIVVADRFCGPTTFDLSRAGGDFVIFKNDGAAAYQLAVVVDDAAAGVDAVVRGNDLLDSAARQIHLRRLLGVGPEPAYWHLPLVTGPDGRRLAKRHGDTRLAAYRQRGVTPQRILGLLGAMSGIIPPPAGEASLDDLLDRFDLAALSANSTVLTADHTASLSP</sequence>
<feature type="region of interest" description="Disordered" evidence="7">
    <location>
        <begin position="1"/>
        <end position="20"/>
    </location>
</feature>
<name>A0A0F9WVY9_9ZZZZ</name>
<dbReference type="NCBIfam" id="NF004315">
    <property type="entry name" value="PRK05710.1-4"/>
    <property type="match status" value="1"/>
</dbReference>
<dbReference type="GO" id="GO:0008270">
    <property type="term" value="F:zinc ion binding"/>
    <property type="evidence" value="ECO:0007669"/>
    <property type="project" value="InterPro"/>
</dbReference>
<dbReference type="GO" id="GO:0004818">
    <property type="term" value="F:glutamate-tRNA ligase activity"/>
    <property type="evidence" value="ECO:0007669"/>
    <property type="project" value="TreeGrafter"/>
</dbReference>
<dbReference type="GO" id="GO:0006424">
    <property type="term" value="P:glutamyl-tRNA aminoacylation"/>
    <property type="evidence" value="ECO:0007669"/>
    <property type="project" value="InterPro"/>
</dbReference>
<reference evidence="9" key="1">
    <citation type="journal article" date="2015" name="Nature">
        <title>Complex archaea that bridge the gap between prokaryotes and eukaryotes.</title>
        <authorList>
            <person name="Spang A."/>
            <person name="Saw J.H."/>
            <person name="Jorgensen S.L."/>
            <person name="Zaremba-Niedzwiedzka K."/>
            <person name="Martijn J."/>
            <person name="Lind A.E."/>
            <person name="van Eijk R."/>
            <person name="Schleper C."/>
            <person name="Guy L."/>
            <person name="Ettema T.J."/>
        </authorList>
    </citation>
    <scope>NUCLEOTIDE SEQUENCE</scope>
</reference>
<dbReference type="GO" id="GO:0006400">
    <property type="term" value="P:tRNA modification"/>
    <property type="evidence" value="ECO:0007669"/>
    <property type="project" value="InterPro"/>
</dbReference>
<dbReference type="InterPro" id="IPR049940">
    <property type="entry name" value="GluQ/Sye"/>
</dbReference>
<dbReference type="GO" id="GO:0005829">
    <property type="term" value="C:cytosol"/>
    <property type="evidence" value="ECO:0007669"/>
    <property type="project" value="TreeGrafter"/>
</dbReference>
<dbReference type="AlphaFoldDB" id="A0A0F9WVY9"/>
<dbReference type="InterPro" id="IPR000924">
    <property type="entry name" value="Glu/Gln-tRNA-synth"/>
</dbReference>
<evidence type="ECO:0000256" key="3">
    <source>
        <dbReference type="ARBA" id="ARBA00022741"/>
    </source>
</evidence>
<organism evidence="9">
    <name type="scientific">marine sediment metagenome</name>
    <dbReference type="NCBI Taxonomy" id="412755"/>
    <lineage>
        <taxon>unclassified sequences</taxon>
        <taxon>metagenomes</taxon>
        <taxon>ecological metagenomes</taxon>
    </lineage>
</organism>
<evidence type="ECO:0000256" key="4">
    <source>
        <dbReference type="ARBA" id="ARBA00022833"/>
    </source>
</evidence>
<keyword evidence="4" id="KW-0862">Zinc</keyword>
<keyword evidence="5" id="KW-0067">ATP-binding</keyword>
<dbReference type="InterPro" id="IPR001412">
    <property type="entry name" value="aa-tRNA-synth_I_CS"/>
</dbReference>
<dbReference type="NCBIfam" id="TIGR03838">
    <property type="entry name" value="queuosine_YadB"/>
    <property type="match status" value="1"/>
</dbReference>
<dbReference type="PRINTS" id="PR00987">
    <property type="entry name" value="TRNASYNTHGLU"/>
</dbReference>
<evidence type="ECO:0000256" key="2">
    <source>
        <dbReference type="ARBA" id="ARBA00022723"/>
    </source>
</evidence>
<evidence type="ECO:0000259" key="8">
    <source>
        <dbReference type="Pfam" id="PF00749"/>
    </source>
</evidence>
<evidence type="ECO:0000256" key="5">
    <source>
        <dbReference type="ARBA" id="ARBA00022840"/>
    </source>
</evidence>
<dbReference type="PANTHER" id="PTHR43311:SF1">
    <property type="entry name" value="GLUTAMYL-Q TRNA(ASP) SYNTHETASE"/>
    <property type="match status" value="1"/>
</dbReference>
<evidence type="ECO:0000313" key="9">
    <source>
        <dbReference type="EMBL" id="KKN83128.1"/>
    </source>
</evidence>
<dbReference type="InterPro" id="IPR022380">
    <property type="entry name" value="Glu-Q_tRNA(Asp)_Synthase"/>
</dbReference>
<dbReference type="HAMAP" id="MF_01428">
    <property type="entry name" value="Glu_Q_tRNA_synth"/>
    <property type="match status" value="1"/>
</dbReference>
<evidence type="ECO:0000256" key="7">
    <source>
        <dbReference type="SAM" id="MobiDB-lite"/>
    </source>
</evidence>
<dbReference type="InterPro" id="IPR020058">
    <property type="entry name" value="Glu/Gln-tRNA-synth_Ib_cat-dom"/>
</dbReference>